<reference evidence="2" key="1">
    <citation type="submission" date="2020-05" db="EMBL/GenBank/DDBJ databases">
        <authorList>
            <person name="Chiriac C."/>
            <person name="Salcher M."/>
            <person name="Ghai R."/>
            <person name="Kavagutti S V."/>
        </authorList>
    </citation>
    <scope>NUCLEOTIDE SEQUENCE</scope>
</reference>
<dbReference type="Pfam" id="PF07728">
    <property type="entry name" value="AAA_5"/>
    <property type="match status" value="1"/>
</dbReference>
<feature type="domain" description="ATPase dynein-related AAA" evidence="1">
    <location>
        <begin position="128"/>
        <end position="183"/>
    </location>
</feature>
<proteinExistence type="predicted"/>
<dbReference type="EMBL" id="LR796855">
    <property type="protein sequence ID" value="CAB4169738.1"/>
    <property type="molecule type" value="Genomic_DNA"/>
</dbReference>
<evidence type="ECO:0000259" key="1">
    <source>
        <dbReference type="Pfam" id="PF07728"/>
    </source>
</evidence>
<dbReference type="SUPFAM" id="SSF52540">
    <property type="entry name" value="P-loop containing nucleoside triphosphate hydrolases"/>
    <property type="match status" value="1"/>
</dbReference>
<dbReference type="GO" id="GO:0005524">
    <property type="term" value="F:ATP binding"/>
    <property type="evidence" value="ECO:0007669"/>
    <property type="project" value="InterPro"/>
</dbReference>
<gene>
    <name evidence="2" type="ORF">UFOVP900_1</name>
</gene>
<dbReference type="InterPro" id="IPR027417">
    <property type="entry name" value="P-loop_NTPase"/>
</dbReference>
<accession>A0A6J5PKM2</accession>
<organism evidence="2">
    <name type="scientific">uncultured Caudovirales phage</name>
    <dbReference type="NCBI Taxonomy" id="2100421"/>
    <lineage>
        <taxon>Viruses</taxon>
        <taxon>Duplodnaviria</taxon>
        <taxon>Heunggongvirae</taxon>
        <taxon>Uroviricota</taxon>
        <taxon>Caudoviricetes</taxon>
        <taxon>Peduoviridae</taxon>
        <taxon>Maltschvirus</taxon>
        <taxon>Maltschvirus maltsch</taxon>
    </lineage>
</organism>
<dbReference type="Gene3D" id="3.40.50.300">
    <property type="entry name" value="P-loop containing nucleotide triphosphate hydrolases"/>
    <property type="match status" value="1"/>
</dbReference>
<evidence type="ECO:0000313" key="2">
    <source>
        <dbReference type="EMBL" id="CAB4169738.1"/>
    </source>
</evidence>
<dbReference type="GO" id="GO:0016887">
    <property type="term" value="F:ATP hydrolysis activity"/>
    <property type="evidence" value="ECO:0007669"/>
    <property type="project" value="InterPro"/>
</dbReference>
<feature type="non-terminal residue" evidence="2">
    <location>
        <position position="184"/>
    </location>
</feature>
<dbReference type="InterPro" id="IPR011704">
    <property type="entry name" value="ATPase_dyneun-rel_AAA"/>
</dbReference>
<sequence>MTSPAIVKPVEDLVKDAIKDALTKRVLAEKATIPGFDVDPLDLFPHVEVTTKKVTTVTPKFHTTEKHMDANKLFPLLAFDSSFPVAVYKPEDWDERIRAFIPVVDPDYVLDATITKDILLAWENNEKVLVYGPTAAGKSSCIEQLCAHTCRPFFRLNCTGDMDSSMIFGQQQAKDGSTYWTDGT</sequence>
<protein>
    <submittedName>
        <fullName evidence="2">ATPase, dynein-related, AAA domain containing protein</fullName>
    </submittedName>
</protein>
<name>A0A6J5PKM2_9CAUD</name>